<feature type="region of interest" description="Disordered" evidence="1">
    <location>
        <begin position="131"/>
        <end position="161"/>
    </location>
</feature>
<organism evidence="3 4">
    <name type="scientific">Paractinoplanes hotanensis</name>
    <dbReference type="NCBI Taxonomy" id="2906497"/>
    <lineage>
        <taxon>Bacteria</taxon>
        <taxon>Bacillati</taxon>
        <taxon>Actinomycetota</taxon>
        <taxon>Actinomycetes</taxon>
        <taxon>Micromonosporales</taxon>
        <taxon>Micromonosporaceae</taxon>
        <taxon>Paractinoplanes</taxon>
    </lineage>
</organism>
<keyword evidence="2" id="KW-1133">Transmembrane helix</keyword>
<feature type="compositionally biased region" description="Pro residues" evidence="1">
    <location>
        <begin position="136"/>
        <end position="153"/>
    </location>
</feature>
<feature type="transmembrane region" description="Helical" evidence="2">
    <location>
        <begin position="21"/>
        <end position="40"/>
    </location>
</feature>
<evidence type="ECO:0000313" key="4">
    <source>
        <dbReference type="Proteomes" id="UP001523216"/>
    </source>
</evidence>
<evidence type="ECO:0008006" key="5">
    <source>
        <dbReference type="Google" id="ProtNLM"/>
    </source>
</evidence>
<evidence type="ECO:0000256" key="1">
    <source>
        <dbReference type="SAM" id="MobiDB-lite"/>
    </source>
</evidence>
<sequence>MWTTEKWRAVLLDFLERAGWSAGEIFFATLLAGGTAVSVATLPWAYALTLAFSAAVSSVILTALQYLAKRTDLTFWPDLIVRMGKTFLGSLAASVAAATVFDITAFDWGTALNVATVTTLAALGKGLLARQQPAPAATPPEPTADAPPAPEPRLTPSTLPTDKYVAAVTH</sequence>
<dbReference type="Proteomes" id="UP001523216">
    <property type="component" value="Unassembled WGS sequence"/>
</dbReference>
<accession>A0ABT0YA60</accession>
<protein>
    <recommendedName>
        <fullName evidence="5">Holin</fullName>
    </recommendedName>
</protein>
<feature type="transmembrane region" description="Helical" evidence="2">
    <location>
        <begin position="87"/>
        <end position="105"/>
    </location>
</feature>
<evidence type="ECO:0000313" key="3">
    <source>
        <dbReference type="EMBL" id="MCM4082398.1"/>
    </source>
</evidence>
<keyword evidence="2" id="KW-0472">Membrane</keyword>
<gene>
    <name evidence="3" type="ORF">LXN57_33010</name>
</gene>
<comment type="caution">
    <text evidence="3">The sequence shown here is derived from an EMBL/GenBank/DDBJ whole genome shotgun (WGS) entry which is preliminary data.</text>
</comment>
<proteinExistence type="predicted"/>
<evidence type="ECO:0000256" key="2">
    <source>
        <dbReference type="SAM" id="Phobius"/>
    </source>
</evidence>
<dbReference type="EMBL" id="JAMQOL010000048">
    <property type="protein sequence ID" value="MCM4082398.1"/>
    <property type="molecule type" value="Genomic_DNA"/>
</dbReference>
<reference evidence="3 4" key="1">
    <citation type="submission" date="2022-06" db="EMBL/GenBank/DDBJ databases">
        <title>Actinoplanes abujensis sp. nov., isolated from Nigerian arid soil.</title>
        <authorList>
            <person name="Ding P."/>
        </authorList>
    </citation>
    <scope>NUCLEOTIDE SEQUENCE [LARGE SCALE GENOMIC DNA]</scope>
    <source>
        <strain evidence="4">TRM88002</strain>
    </source>
</reference>
<feature type="transmembrane region" description="Helical" evidence="2">
    <location>
        <begin position="46"/>
        <end position="67"/>
    </location>
</feature>
<keyword evidence="4" id="KW-1185">Reference proteome</keyword>
<keyword evidence="2" id="KW-0812">Transmembrane</keyword>
<name>A0ABT0YA60_9ACTN</name>
<dbReference type="RefSeq" id="WP_251802126.1">
    <property type="nucleotide sequence ID" value="NZ_JAMQOL010000048.1"/>
</dbReference>